<name>A0ABD6ARL8_9EURY</name>
<proteinExistence type="predicted"/>
<comment type="caution">
    <text evidence="1">The sequence shown here is derived from an EMBL/GenBank/DDBJ whole genome shotgun (WGS) entry which is preliminary data.</text>
</comment>
<accession>A0ABD6ARL8</accession>
<evidence type="ECO:0000313" key="1">
    <source>
        <dbReference type="EMBL" id="MFD1512496.1"/>
    </source>
</evidence>
<dbReference type="EMBL" id="JBHUDC010000002">
    <property type="protein sequence ID" value="MFD1512496.1"/>
    <property type="molecule type" value="Genomic_DNA"/>
</dbReference>
<organism evidence="1 2">
    <name type="scientific">Halomarina rubra</name>
    <dbReference type="NCBI Taxonomy" id="2071873"/>
    <lineage>
        <taxon>Archaea</taxon>
        <taxon>Methanobacteriati</taxon>
        <taxon>Methanobacteriota</taxon>
        <taxon>Stenosarchaea group</taxon>
        <taxon>Halobacteria</taxon>
        <taxon>Halobacteriales</taxon>
        <taxon>Natronomonadaceae</taxon>
        <taxon>Halomarina</taxon>
    </lineage>
</organism>
<reference evidence="1 2" key="1">
    <citation type="journal article" date="2019" name="Int. J. Syst. Evol. Microbiol.">
        <title>The Global Catalogue of Microorganisms (GCM) 10K type strain sequencing project: providing services to taxonomists for standard genome sequencing and annotation.</title>
        <authorList>
            <consortium name="The Broad Institute Genomics Platform"/>
            <consortium name="The Broad Institute Genome Sequencing Center for Infectious Disease"/>
            <person name="Wu L."/>
            <person name="Ma J."/>
        </authorList>
    </citation>
    <scope>NUCLEOTIDE SEQUENCE [LARGE SCALE GENOMIC DNA]</scope>
    <source>
        <strain evidence="1 2">CGMCC 1.12563</strain>
    </source>
</reference>
<protein>
    <submittedName>
        <fullName evidence="1">Uncharacterized protein</fullName>
    </submittedName>
</protein>
<evidence type="ECO:0000313" key="2">
    <source>
        <dbReference type="Proteomes" id="UP001597187"/>
    </source>
</evidence>
<sequence>MAFETHSIANPQKVSETIPGAMRSATDVEVFDSRTDAARCRGLTTAGPSIDGDDDAVVLRMHNAGFSGGRFLSVDRTTLDALVDTNALR</sequence>
<keyword evidence="2" id="KW-1185">Reference proteome</keyword>
<dbReference type="AlphaFoldDB" id="A0ABD6ARL8"/>
<dbReference type="Proteomes" id="UP001597187">
    <property type="component" value="Unassembled WGS sequence"/>
</dbReference>
<dbReference type="RefSeq" id="WP_250872474.1">
    <property type="nucleotide sequence ID" value="NZ_JALXFV010000002.1"/>
</dbReference>
<gene>
    <name evidence="1" type="ORF">ACFSBT_04275</name>
</gene>